<evidence type="ECO:0008006" key="3">
    <source>
        <dbReference type="Google" id="ProtNLM"/>
    </source>
</evidence>
<dbReference type="RefSeq" id="WP_175269904.1">
    <property type="nucleotide sequence ID" value="NZ_JABFCR010000036.1"/>
</dbReference>
<sequence length="74" mass="8345">MTNHQIRIQLSKDTINKDENVVIFNNIAHDSYALNEDALYLKGSGSVSLSNLSGDKKALAINQLPFPKKRRAYR</sequence>
<gene>
    <name evidence="1" type="ORF">HK413_08780</name>
</gene>
<protein>
    <recommendedName>
        <fullName evidence="3">Auto-transporter adhesin head GIN domain-containing protein</fullName>
    </recommendedName>
</protein>
<proteinExistence type="predicted"/>
<accession>A0ABX1W4K3</accession>
<comment type="caution">
    <text evidence="1">The sequence shown here is derived from an EMBL/GenBank/DDBJ whole genome shotgun (WGS) entry which is preliminary data.</text>
</comment>
<evidence type="ECO:0000313" key="1">
    <source>
        <dbReference type="EMBL" id="NNU34219.1"/>
    </source>
</evidence>
<reference evidence="1 2" key="1">
    <citation type="submission" date="2020-05" db="EMBL/GenBank/DDBJ databases">
        <authorList>
            <person name="Khan S.A."/>
            <person name="Jeon C.O."/>
            <person name="Chun B.H."/>
        </authorList>
    </citation>
    <scope>NUCLEOTIDE SEQUENCE [LARGE SCALE GENOMIC DNA]</scope>
    <source>
        <strain evidence="1 2">S1162</strain>
    </source>
</reference>
<evidence type="ECO:0000313" key="2">
    <source>
        <dbReference type="Proteomes" id="UP000566071"/>
    </source>
</evidence>
<dbReference type="Proteomes" id="UP000566071">
    <property type="component" value="Unassembled WGS sequence"/>
</dbReference>
<keyword evidence="2" id="KW-1185">Reference proteome</keyword>
<organism evidence="1 2">
    <name type="scientific">Mucilaginibacter humi</name>
    <dbReference type="NCBI Taxonomy" id="2732510"/>
    <lineage>
        <taxon>Bacteria</taxon>
        <taxon>Pseudomonadati</taxon>
        <taxon>Bacteroidota</taxon>
        <taxon>Sphingobacteriia</taxon>
        <taxon>Sphingobacteriales</taxon>
        <taxon>Sphingobacteriaceae</taxon>
        <taxon>Mucilaginibacter</taxon>
    </lineage>
</organism>
<dbReference type="EMBL" id="JABFCR010000036">
    <property type="protein sequence ID" value="NNU34219.1"/>
    <property type="molecule type" value="Genomic_DNA"/>
</dbReference>
<name>A0ABX1W4K3_9SPHI</name>